<dbReference type="AlphaFoldDB" id="B8D0N5"/>
<dbReference type="Proteomes" id="UP000000719">
    <property type="component" value="Chromosome"/>
</dbReference>
<proteinExistence type="predicted"/>
<accession>B8D0N5</accession>
<dbReference type="KEGG" id="hor:Hore_22260"/>
<reference evidence="2 3" key="1">
    <citation type="journal article" date="2009" name="PLoS ONE">
        <title>Genome analysis of the anaerobic thermohalophilic bacterium Halothermothrix orenii.</title>
        <authorList>
            <person name="Mavromatis K."/>
            <person name="Ivanova N."/>
            <person name="Anderson I."/>
            <person name="Lykidis A."/>
            <person name="Hooper S.D."/>
            <person name="Sun H."/>
            <person name="Kunin V."/>
            <person name="Lapidus A."/>
            <person name="Hugenholtz P."/>
            <person name="Patel B."/>
            <person name="Kyrpides N.C."/>
        </authorList>
    </citation>
    <scope>NUCLEOTIDE SEQUENCE [LARGE SCALE GENOMIC DNA]</scope>
    <source>
        <strain evidence="3">H 168 / OCM 544 / DSM 9562</strain>
    </source>
</reference>
<dbReference type="EMBL" id="CP001098">
    <property type="protein sequence ID" value="ACL70971.1"/>
    <property type="molecule type" value="Genomic_DNA"/>
</dbReference>
<evidence type="ECO:0000313" key="3">
    <source>
        <dbReference type="Proteomes" id="UP000000719"/>
    </source>
</evidence>
<organism evidence="2 3">
    <name type="scientific">Halothermothrix orenii (strain H 168 / OCM 544 / DSM 9562)</name>
    <dbReference type="NCBI Taxonomy" id="373903"/>
    <lineage>
        <taxon>Bacteria</taxon>
        <taxon>Bacillati</taxon>
        <taxon>Bacillota</taxon>
        <taxon>Clostridia</taxon>
        <taxon>Halanaerobiales</taxon>
        <taxon>Halothermotrichaceae</taxon>
        <taxon>Halothermothrix</taxon>
    </lineage>
</organism>
<name>B8D0N5_HALOH</name>
<sequence>MGPVEILKWQHNQIEKMIKEFEPESKDFKKGELTPEYGSLMQRVNEHFALEEGPMLEMLSTLVDIEERTINFITEDHEKIKKLMEKLKGDGDIHNFSRKIMSHMKKEEETVYFMVDNFLTEEQLGLLMEKMELKNDFLPIVD</sequence>
<dbReference type="Pfam" id="PF01814">
    <property type="entry name" value="Hemerythrin"/>
    <property type="match status" value="1"/>
</dbReference>
<protein>
    <submittedName>
        <fullName evidence="2">Hemerythrin HHE cation binding domain protein</fullName>
    </submittedName>
</protein>
<dbReference type="Gene3D" id="1.20.120.520">
    <property type="entry name" value="nmb1532 protein domain like"/>
    <property type="match status" value="1"/>
</dbReference>
<dbReference type="InterPro" id="IPR012312">
    <property type="entry name" value="Hemerythrin-like"/>
</dbReference>
<keyword evidence="3" id="KW-1185">Reference proteome</keyword>
<dbReference type="HOGENOM" id="CLU_1813111_0_0_9"/>
<feature type="domain" description="Hemerythrin-like" evidence="1">
    <location>
        <begin position="3"/>
        <end position="112"/>
    </location>
</feature>
<evidence type="ECO:0000259" key="1">
    <source>
        <dbReference type="Pfam" id="PF01814"/>
    </source>
</evidence>
<dbReference type="STRING" id="373903.Hore_22260"/>
<evidence type="ECO:0000313" key="2">
    <source>
        <dbReference type="EMBL" id="ACL70971.1"/>
    </source>
</evidence>
<dbReference type="RefSeq" id="WP_015923940.1">
    <property type="nucleotide sequence ID" value="NC_011899.1"/>
</dbReference>
<gene>
    <name evidence="2" type="ordered locus">Hore_22260</name>
</gene>